<evidence type="ECO:0000256" key="8">
    <source>
        <dbReference type="ARBA" id="ARBA00023034"/>
    </source>
</evidence>
<dbReference type="GO" id="GO:0000139">
    <property type="term" value="C:Golgi membrane"/>
    <property type="evidence" value="ECO:0007669"/>
    <property type="project" value="UniProtKB-SubCell"/>
</dbReference>
<feature type="signal peptide" evidence="10">
    <location>
        <begin position="1"/>
        <end position="26"/>
    </location>
</feature>
<evidence type="ECO:0000256" key="6">
    <source>
        <dbReference type="ARBA" id="ARBA00022753"/>
    </source>
</evidence>
<accession>A0A6A1WPJ5</accession>
<dbReference type="GO" id="GO:0072657">
    <property type="term" value="P:protein localization to membrane"/>
    <property type="evidence" value="ECO:0007669"/>
    <property type="project" value="TreeGrafter"/>
</dbReference>
<dbReference type="Pfam" id="PF02990">
    <property type="entry name" value="EMP70"/>
    <property type="match status" value="1"/>
</dbReference>
<feature type="transmembrane region" description="Helical" evidence="10">
    <location>
        <begin position="282"/>
        <end position="303"/>
    </location>
</feature>
<dbReference type="InterPro" id="IPR004240">
    <property type="entry name" value="EMP70"/>
</dbReference>
<organism evidence="11 12">
    <name type="scientific">Morella rubra</name>
    <name type="common">Chinese bayberry</name>
    <dbReference type="NCBI Taxonomy" id="262757"/>
    <lineage>
        <taxon>Eukaryota</taxon>
        <taxon>Viridiplantae</taxon>
        <taxon>Streptophyta</taxon>
        <taxon>Embryophyta</taxon>
        <taxon>Tracheophyta</taxon>
        <taxon>Spermatophyta</taxon>
        <taxon>Magnoliopsida</taxon>
        <taxon>eudicotyledons</taxon>
        <taxon>Gunneridae</taxon>
        <taxon>Pentapetalae</taxon>
        <taxon>rosids</taxon>
        <taxon>fabids</taxon>
        <taxon>Fagales</taxon>
        <taxon>Myricaceae</taxon>
        <taxon>Morella</taxon>
    </lineage>
</organism>
<evidence type="ECO:0000313" key="12">
    <source>
        <dbReference type="Proteomes" id="UP000516437"/>
    </source>
</evidence>
<keyword evidence="5 10" id="KW-0732">Signal</keyword>
<comment type="caution">
    <text evidence="11">The sequence shown here is derived from an EMBL/GenBank/DDBJ whole genome shotgun (WGS) entry which is preliminary data.</text>
</comment>
<dbReference type="AlphaFoldDB" id="A0A6A1WPJ5"/>
<evidence type="ECO:0000256" key="4">
    <source>
        <dbReference type="ARBA" id="ARBA00022692"/>
    </source>
</evidence>
<keyword evidence="12" id="KW-1185">Reference proteome</keyword>
<evidence type="ECO:0000256" key="7">
    <source>
        <dbReference type="ARBA" id="ARBA00022989"/>
    </source>
</evidence>
<dbReference type="PANTHER" id="PTHR10766:SF119">
    <property type="entry name" value="TRANSMEMBRANE 9 SUPERFAMILY MEMBER 5"/>
    <property type="match status" value="1"/>
</dbReference>
<keyword evidence="6" id="KW-0967">Endosome</keyword>
<keyword evidence="9 10" id="KW-0472">Membrane</keyword>
<gene>
    <name evidence="11" type="ORF">CJ030_MR1G008766</name>
</gene>
<dbReference type="EMBL" id="RXIC02000019">
    <property type="protein sequence ID" value="KAB1227199.1"/>
    <property type="molecule type" value="Genomic_DNA"/>
</dbReference>
<feature type="transmembrane region" description="Helical" evidence="10">
    <location>
        <begin position="248"/>
        <end position="276"/>
    </location>
</feature>
<feature type="transmembrane region" description="Helical" evidence="10">
    <location>
        <begin position="185"/>
        <end position="206"/>
    </location>
</feature>
<feature type="transmembrane region" description="Helical" evidence="10">
    <location>
        <begin position="323"/>
        <end position="345"/>
    </location>
</feature>
<evidence type="ECO:0000256" key="2">
    <source>
        <dbReference type="ARBA" id="ARBA00004653"/>
    </source>
</evidence>
<dbReference type="PANTHER" id="PTHR10766">
    <property type="entry name" value="TRANSMEMBRANE 9 SUPERFAMILY PROTEIN"/>
    <property type="match status" value="1"/>
</dbReference>
<feature type="transmembrane region" description="Helical" evidence="10">
    <location>
        <begin position="409"/>
        <end position="428"/>
    </location>
</feature>
<dbReference type="OrthoDB" id="1666796at2759"/>
<feature type="transmembrane region" description="Helical" evidence="10">
    <location>
        <begin position="351"/>
        <end position="375"/>
    </location>
</feature>
<evidence type="ECO:0000256" key="9">
    <source>
        <dbReference type="ARBA" id="ARBA00023136"/>
    </source>
</evidence>
<sequence length="472" mass="53641">MKHKIKWSLINVGLLTLGLQIRQSRRRNPSVKFWTVTVCPMLYMSRNSGSTKLGRPFARRSFKFLKLQNLGMLSLMIFTSRCILMIFHCGGELGKSKRRVRFLVRRAPSILFRNVQFDALYNRDQFVEIRAFGDPTHVVDITEQVEIDVTFTYSVIWNESSAKFENRMDRHTRASVVPIRQQTHWFSFINSIVIIVLLMGLLDLLFMLRLKNDMRKCADSNGDEEEVKKVSWKCIHGDVFRCPPHLSLFCAALGTGTQLLILVFVLFLLAFLGVLYPYNRGALFEALVFVYSITSAVAGYTAASFHNQFADSGWEGSVRLAGFLYLGPFFVMVSILNTVAVSYGATAGLPFSTIMVILLVCTLVAIPLLALGGVIGHRWRSEFQATCATKRFHREIPPLAWYRKTPWQMFVAGLVSFSAIVLELHHLYASLWGYKIYTLASILLITFIILLILTSMLSVSLTYIQLSAEDHE</sequence>
<dbReference type="Proteomes" id="UP000516437">
    <property type="component" value="Chromosome 1"/>
</dbReference>
<evidence type="ECO:0000256" key="5">
    <source>
        <dbReference type="ARBA" id="ARBA00022729"/>
    </source>
</evidence>
<keyword evidence="4 10" id="KW-0812">Transmembrane</keyword>
<evidence type="ECO:0000256" key="10">
    <source>
        <dbReference type="RuleBase" id="RU363079"/>
    </source>
</evidence>
<evidence type="ECO:0000256" key="3">
    <source>
        <dbReference type="ARBA" id="ARBA00005227"/>
    </source>
</evidence>
<keyword evidence="7 10" id="KW-1133">Transmembrane helix</keyword>
<proteinExistence type="inferred from homology"/>
<evidence type="ECO:0000256" key="1">
    <source>
        <dbReference type="ARBA" id="ARBA00004337"/>
    </source>
</evidence>
<feature type="chain" id="PRO_5025714491" description="Transmembrane 9 superfamily member" evidence="10">
    <location>
        <begin position="27"/>
        <end position="472"/>
    </location>
</feature>
<keyword evidence="8" id="KW-0333">Golgi apparatus</keyword>
<evidence type="ECO:0000313" key="11">
    <source>
        <dbReference type="EMBL" id="KAB1227199.1"/>
    </source>
</evidence>
<dbReference type="GO" id="GO:0010008">
    <property type="term" value="C:endosome membrane"/>
    <property type="evidence" value="ECO:0007669"/>
    <property type="project" value="UniProtKB-SubCell"/>
</dbReference>
<comment type="similarity">
    <text evidence="3 10">Belongs to the nonaspanin (TM9SF) (TC 9.A.2) family.</text>
</comment>
<feature type="transmembrane region" description="Helical" evidence="10">
    <location>
        <begin position="69"/>
        <end position="87"/>
    </location>
</feature>
<protein>
    <recommendedName>
        <fullName evidence="10">Transmembrane 9 superfamily member</fullName>
    </recommendedName>
</protein>
<keyword evidence="11" id="KW-0675">Receptor</keyword>
<reference evidence="11 12" key="1">
    <citation type="journal article" date="2019" name="Plant Biotechnol. J.">
        <title>The red bayberry genome and genetic basis of sex determination.</title>
        <authorList>
            <person name="Jia H.M."/>
            <person name="Jia H.J."/>
            <person name="Cai Q.L."/>
            <person name="Wang Y."/>
            <person name="Zhao H.B."/>
            <person name="Yang W.F."/>
            <person name="Wang G.Y."/>
            <person name="Li Y.H."/>
            <person name="Zhan D.L."/>
            <person name="Shen Y.T."/>
            <person name="Niu Q.F."/>
            <person name="Chang L."/>
            <person name="Qiu J."/>
            <person name="Zhao L."/>
            <person name="Xie H.B."/>
            <person name="Fu W.Y."/>
            <person name="Jin J."/>
            <person name="Li X.W."/>
            <person name="Jiao Y."/>
            <person name="Zhou C.C."/>
            <person name="Tu T."/>
            <person name="Chai C.Y."/>
            <person name="Gao J.L."/>
            <person name="Fan L.J."/>
            <person name="van de Weg E."/>
            <person name="Wang J.Y."/>
            <person name="Gao Z.S."/>
        </authorList>
    </citation>
    <scope>NUCLEOTIDE SEQUENCE [LARGE SCALE GENOMIC DNA]</scope>
    <source>
        <tissue evidence="11">Leaves</tissue>
    </source>
</reference>
<comment type="subcellular location">
    <subcellularLocation>
        <location evidence="1">Endosome membrane</location>
        <topology evidence="1">Multi-pass membrane protein</topology>
    </subcellularLocation>
    <subcellularLocation>
        <location evidence="2">Golgi apparatus membrane</location>
        <topology evidence="2">Multi-pass membrane protein</topology>
    </subcellularLocation>
</comment>
<name>A0A6A1WPJ5_9ROSI</name>
<feature type="transmembrane region" description="Helical" evidence="10">
    <location>
        <begin position="434"/>
        <end position="453"/>
    </location>
</feature>